<feature type="compositionally biased region" description="Polar residues" evidence="1">
    <location>
        <begin position="145"/>
        <end position="155"/>
    </location>
</feature>
<gene>
    <name evidence="3" type="ORF">CONLIGDRAFT_438632</name>
</gene>
<protein>
    <submittedName>
        <fullName evidence="3">Uncharacterized protein</fullName>
    </submittedName>
</protein>
<evidence type="ECO:0000256" key="2">
    <source>
        <dbReference type="SAM" id="Phobius"/>
    </source>
</evidence>
<name>A0A1J7JCW2_9PEZI</name>
<dbReference type="Proteomes" id="UP000182658">
    <property type="component" value="Unassembled WGS sequence"/>
</dbReference>
<evidence type="ECO:0000256" key="1">
    <source>
        <dbReference type="SAM" id="MobiDB-lite"/>
    </source>
</evidence>
<reference evidence="3 4" key="1">
    <citation type="submission" date="2016-10" db="EMBL/GenBank/DDBJ databases">
        <title>Draft genome sequence of Coniochaeta ligniaria NRRL30616, a lignocellulolytic fungus for bioabatement of inhibitors in plant biomass hydrolysates.</title>
        <authorList>
            <consortium name="DOE Joint Genome Institute"/>
            <person name="Jimenez D.J."/>
            <person name="Hector R.E."/>
            <person name="Riley R."/>
            <person name="Sun H."/>
            <person name="Grigoriev I.V."/>
            <person name="Van Elsas J.D."/>
            <person name="Nichols N.N."/>
        </authorList>
    </citation>
    <scope>NUCLEOTIDE SEQUENCE [LARGE SCALE GENOMIC DNA]</scope>
    <source>
        <strain evidence="3 4">NRRL 30616</strain>
    </source>
</reference>
<feature type="region of interest" description="Disordered" evidence="1">
    <location>
        <begin position="119"/>
        <end position="155"/>
    </location>
</feature>
<proteinExistence type="predicted"/>
<keyword evidence="2" id="KW-0472">Membrane</keyword>
<dbReference type="EMBL" id="KV875099">
    <property type="protein sequence ID" value="OIW27560.1"/>
    <property type="molecule type" value="Genomic_DNA"/>
</dbReference>
<accession>A0A1J7JCW2</accession>
<keyword evidence="4" id="KW-1185">Reference proteome</keyword>
<keyword evidence="2" id="KW-0812">Transmembrane</keyword>
<keyword evidence="2" id="KW-1133">Transmembrane helix</keyword>
<feature type="transmembrane region" description="Helical" evidence="2">
    <location>
        <begin position="52"/>
        <end position="75"/>
    </location>
</feature>
<evidence type="ECO:0000313" key="3">
    <source>
        <dbReference type="EMBL" id="OIW27560.1"/>
    </source>
</evidence>
<evidence type="ECO:0000313" key="4">
    <source>
        <dbReference type="Proteomes" id="UP000182658"/>
    </source>
</evidence>
<dbReference type="AlphaFoldDB" id="A0A1J7JCW2"/>
<sequence length="155" mass="17148">MRDRCYGACSFSQFACIATEGSGASYPSTNLLKASGTSGNCRYYFRRNCSSLPFAALFTWLWSLLTRLGIVVIAISQGKDKAGVTVEVKEPIRSKVGDDYGYAFARSVIWMLRNRHSKPETNEVRSPETTTTASPRKHYIEYATSRPTTPSLPSG</sequence>
<dbReference type="InParanoid" id="A0A1J7JCW2"/>
<organism evidence="3 4">
    <name type="scientific">Coniochaeta ligniaria NRRL 30616</name>
    <dbReference type="NCBI Taxonomy" id="1408157"/>
    <lineage>
        <taxon>Eukaryota</taxon>
        <taxon>Fungi</taxon>
        <taxon>Dikarya</taxon>
        <taxon>Ascomycota</taxon>
        <taxon>Pezizomycotina</taxon>
        <taxon>Sordariomycetes</taxon>
        <taxon>Sordariomycetidae</taxon>
        <taxon>Coniochaetales</taxon>
        <taxon>Coniochaetaceae</taxon>
        <taxon>Coniochaeta</taxon>
    </lineage>
</organism>